<accession>A0A2P2IH76</accession>
<organism evidence="2">
    <name type="scientific">Rhizophora mucronata</name>
    <name type="common">Asiatic mangrove</name>
    <dbReference type="NCBI Taxonomy" id="61149"/>
    <lineage>
        <taxon>Eukaryota</taxon>
        <taxon>Viridiplantae</taxon>
        <taxon>Streptophyta</taxon>
        <taxon>Embryophyta</taxon>
        <taxon>Tracheophyta</taxon>
        <taxon>Spermatophyta</taxon>
        <taxon>Magnoliopsida</taxon>
        <taxon>eudicotyledons</taxon>
        <taxon>Gunneridae</taxon>
        <taxon>Pentapetalae</taxon>
        <taxon>rosids</taxon>
        <taxon>fabids</taxon>
        <taxon>Malpighiales</taxon>
        <taxon>Rhizophoraceae</taxon>
        <taxon>Rhizophora</taxon>
    </lineage>
</organism>
<dbReference type="EMBL" id="GGEC01000078">
    <property type="protein sequence ID" value="MBW80561.1"/>
    <property type="molecule type" value="Transcribed_RNA"/>
</dbReference>
<protein>
    <submittedName>
        <fullName evidence="2">Uncharacterized protein</fullName>
    </submittedName>
</protein>
<keyword evidence="1" id="KW-0472">Membrane</keyword>
<evidence type="ECO:0000256" key="1">
    <source>
        <dbReference type="SAM" id="Phobius"/>
    </source>
</evidence>
<sequence length="61" mass="7224">MFWLGLLYGFQHLGISTPLFTPFLFFYLFCKSHDDGVLFNWILNQLFLGCNLYIRSRNPST</sequence>
<name>A0A2P2IH76_RHIMU</name>
<keyword evidence="1" id="KW-0812">Transmembrane</keyword>
<keyword evidence="1" id="KW-1133">Transmembrane helix</keyword>
<feature type="transmembrane region" description="Helical" evidence="1">
    <location>
        <begin position="6"/>
        <end position="30"/>
    </location>
</feature>
<proteinExistence type="predicted"/>
<feature type="transmembrane region" description="Helical" evidence="1">
    <location>
        <begin position="37"/>
        <end position="54"/>
    </location>
</feature>
<dbReference type="AlphaFoldDB" id="A0A2P2IH76"/>
<evidence type="ECO:0000313" key="2">
    <source>
        <dbReference type="EMBL" id="MBW80561.1"/>
    </source>
</evidence>
<reference evidence="2" key="1">
    <citation type="submission" date="2018-02" db="EMBL/GenBank/DDBJ databases">
        <title>Rhizophora mucronata_Transcriptome.</title>
        <authorList>
            <person name="Meera S.P."/>
            <person name="Sreeshan A."/>
            <person name="Augustine A."/>
        </authorList>
    </citation>
    <scope>NUCLEOTIDE SEQUENCE</scope>
    <source>
        <tissue evidence="2">Leaf</tissue>
    </source>
</reference>